<sequence>MALLSMCLPILPGKKEKWREMMNTINEAPAKAEMDKSREDAGVHERTFLQETPDGDFVILTFEGENPAESLGKIMASAPEEFAAFAMDVHGMDMNGPPPPLPQLVYDSRA</sequence>
<dbReference type="AlphaFoldDB" id="A0A381VCL6"/>
<dbReference type="EMBL" id="UINC01008468">
    <property type="protein sequence ID" value="SVA38106.1"/>
    <property type="molecule type" value="Genomic_DNA"/>
</dbReference>
<proteinExistence type="predicted"/>
<gene>
    <name evidence="1" type="ORF">METZ01_LOCUS90960</name>
</gene>
<protein>
    <recommendedName>
        <fullName evidence="2">ABM domain-containing protein</fullName>
    </recommendedName>
</protein>
<evidence type="ECO:0000313" key="1">
    <source>
        <dbReference type="EMBL" id="SVA38106.1"/>
    </source>
</evidence>
<evidence type="ECO:0008006" key="2">
    <source>
        <dbReference type="Google" id="ProtNLM"/>
    </source>
</evidence>
<accession>A0A381VCL6</accession>
<reference evidence="1" key="1">
    <citation type="submission" date="2018-05" db="EMBL/GenBank/DDBJ databases">
        <authorList>
            <person name="Lanie J.A."/>
            <person name="Ng W.-L."/>
            <person name="Kazmierczak K.M."/>
            <person name="Andrzejewski T.M."/>
            <person name="Davidsen T.M."/>
            <person name="Wayne K.J."/>
            <person name="Tettelin H."/>
            <person name="Glass J.I."/>
            <person name="Rusch D."/>
            <person name="Podicherti R."/>
            <person name="Tsui H.-C.T."/>
            <person name="Winkler M.E."/>
        </authorList>
    </citation>
    <scope>NUCLEOTIDE SEQUENCE</scope>
</reference>
<name>A0A381VCL6_9ZZZZ</name>
<organism evidence="1">
    <name type="scientific">marine metagenome</name>
    <dbReference type="NCBI Taxonomy" id="408172"/>
    <lineage>
        <taxon>unclassified sequences</taxon>
        <taxon>metagenomes</taxon>
        <taxon>ecological metagenomes</taxon>
    </lineage>
</organism>